<feature type="transmembrane region" description="Helical" evidence="1">
    <location>
        <begin position="48"/>
        <end position="68"/>
    </location>
</feature>
<protein>
    <submittedName>
        <fullName evidence="2">Uncharacterized protein</fullName>
    </submittedName>
</protein>
<accession>A0A9J6QLR6</accession>
<evidence type="ECO:0000256" key="1">
    <source>
        <dbReference type="SAM" id="Phobius"/>
    </source>
</evidence>
<evidence type="ECO:0000313" key="3">
    <source>
        <dbReference type="Proteomes" id="UP001065549"/>
    </source>
</evidence>
<keyword evidence="3" id="KW-1185">Reference proteome</keyword>
<feature type="transmembrane region" description="Helical" evidence="1">
    <location>
        <begin position="74"/>
        <end position="90"/>
    </location>
</feature>
<sequence length="140" mass="15671">MNQQIFVLLFSSLLSCVVIVLTVKAFVKGMRSLNQEQEREYWNLFCKVKTVNLIGVIVMCGAFIAAAAASERSVPITLLMLLLVIIMMLIPKIIIQSIWRCPHCGNGLELGSNRGINVKLVAQCPSCKKVLCKAQYERER</sequence>
<dbReference type="AlphaFoldDB" id="A0A9J6QLR6"/>
<gene>
    <name evidence="2" type="ORF">OBO34_08600</name>
</gene>
<feature type="transmembrane region" description="Helical" evidence="1">
    <location>
        <begin position="6"/>
        <end position="27"/>
    </location>
</feature>
<dbReference type="RefSeq" id="WP_253019867.1">
    <property type="nucleotide sequence ID" value="NZ_JAOSHN010000003.1"/>
</dbReference>
<reference evidence="2" key="1">
    <citation type="submission" date="2022-09" db="EMBL/GenBank/DDBJ databases">
        <title>Culturomic study of gut microbiota in children with autism spectrum disorder.</title>
        <authorList>
            <person name="Efimov B.A."/>
            <person name="Chaplin A.V."/>
            <person name="Sokolova S.R."/>
            <person name="Pikina A.P."/>
            <person name="Korzhanova M."/>
            <person name="Belova V."/>
            <person name="Korostin D."/>
        </authorList>
    </citation>
    <scope>NUCLEOTIDE SEQUENCE</scope>
    <source>
        <strain evidence="2">ASD5510</strain>
    </source>
</reference>
<keyword evidence="1" id="KW-0812">Transmembrane</keyword>
<dbReference type="EMBL" id="JAOSHN010000003">
    <property type="protein sequence ID" value="MCU7378416.1"/>
    <property type="molecule type" value="Genomic_DNA"/>
</dbReference>
<evidence type="ECO:0000313" key="2">
    <source>
        <dbReference type="EMBL" id="MCU7378416.1"/>
    </source>
</evidence>
<keyword evidence="1" id="KW-1133">Transmembrane helix</keyword>
<keyword evidence="1" id="KW-0472">Membrane</keyword>
<proteinExistence type="predicted"/>
<dbReference type="Proteomes" id="UP001065549">
    <property type="component" value="Unassembled WGS sequence"/>
</dbReference>
<name>A0A9J6QLR6_9FIRM</name>
<organism evidence="2 3">
    <name type="scientific">Hominibacterium faecale</name>
    <dbReference type="NCBI Taxonomy" id="2839743"/>
    <lineage>
        <taxon>Bacteria</taxon>
        <taxon>Bacillati</taxon>
        <taxon>Bacillota</taxon>
        <taxon>Clostridia</taxon>
        <taxon>Peptostreptococcales</taxon>
        <taxon>Anaerovoracaceae</taxon>
        <taxon>Hominibacterium</taxon>
    </lineage>
</organism>
<comment type="caution">
    <text evidence="2">The sequence shown here is derived from an EMBL/GenBank/DDBJ whole genome shotgun (WGS) entry which is preliminary data.</text>
</comment>